<feature type="compositionally biased region" description="Basic and acidic residues" evidence="2">
    <location>
        <begin position="54"/>
        <end position="63"/>
    </location>
</feature>
<dbReference type="GeneID" id="85732091"/>
<dbReference type="RefSeq" id="WP_318622472.1">
    <property type="nucleotide sequence ID" value="NZ_CP137642.1"/>
</dbReference>
<sequence>MLSERVHECPYCGFIADRDYNAAVNIHRVGMETAPQARGAKTSTSHLCGASVGHDSREAPPERRGVFHVSMNEISAG</sequence>
<evidence type="ECO:0000256" key="1">
    <source>
        <dbReference type="ARBA" id="ARBA00023125"/>
    </source>
</evidence>
<organism evidence="4 5">
    <name type="scientific">Methanoculleus receptaculi</name>
    <dbReference type="NCBI Taxonomy" id="394967"/>
    <lineage>
        <taxon>Archaea</taxon>
        <taxon>Methanobacteriati</taxon>
        <taxon>Methanobacteriota</taxon>
        <taxon>Stenosarchaea group</taxon>
        <taxon>Methanomicrobia</taxon>
        <taxon>Methanomicrobiales</taxon>
        <taxon>Methanomicrobiaceae</taxon>
        <taxon>Methanoculleus</taxon>
    </lineage>
</organism>
<proteinExistence type="predicted"/>
<evidence type="ECO:0000313" key="5">
    <source>
        <dbReference type="Proteomes" id="UP001305652"/>
    </source>
</evidence>
<evidence type="ECO:0000256" key="2">
    <source>
        <dbReference type="SAM" id="MobiDB-lite"/>
    </source>
</evidence>
<dbReference type="Pfam" id="PF07282">
    <property type="entry name" value="Cas12f1-like_TNB"/>
    <property type="match status" value="1"/>
</dbReference>
<accession>A0AAX4FXQ6</accession>
<protein>
    <submittedName>
        <fullName evidence="4">Zinc ribbon domain-containing protein</fullName>
    </submittedName>
</protein>
<dbReference type="InterPro" id="IPR010095">
    <property type="entry name" value="Cas12f1-like_TNB"/>
</dbReference>
<keyword evidence="1" id="KW-0238">DNA-binding</keyword>
<evidence type="ECO:0000259" key="3">
    <source>
        <dbReference type="Pfam" id="PF07282"/>
    </source>
</evidence>
<feature type="region of interest" description="Disordered" evidence="2">
    <location>
        <begin position="35"/>
        <end position="63"/>
    </location>
</feature>
<dbReference type="AlphaFoldDB" id="A0AAX4FXQ6"/>
<dbReference type="GO" id="GO:0003677">
    <property type="term" value="F:DNA binding"/>
    <property type="evidence" value="ECO:0007669"/>
    <property type="project" value="UniProtKB-KW"/>
</dbReference>
<dbReference type="EMBL" id="CP137642">
    <property type="protein sequence ID" value="WOX58647.1"/>
    <property type="molecule type" value="Genomic_DNA"/>
</dbReference>
<dbReference type="Proteomes" id="UP001305652">
    <property type="component" value="Chromosome"/>
</dbReference>
<dbReference type="KEGG" id="mrc:R6Y96_03000"/>
<reference evidence="4 5" key="1">
    <citation type="submission" date="2023-10" db="EMBL/GenBank/DDBJ databases">
        <title>The complete genome sequence of Methanoculleus receptaculi DSM 18860.</title>
        <authorList>
            <person name="Lai S.-J."/>
            <person name="You Y.-T."/>
            <person name="Chen S.-C."/>
        </authorList>
    </citation>
    <scope>NUCLEOTIDE SEQUENCE [LARGE SCALE GENOMIC DNA]</scope>
    <source>
        <strain evidence="4 5">DSM 18860</strain>
    </source>
</reference>
<evidence type="ECO:0000313" key="4">
    <source>
        <dbReference type="EMBL" id="WOX58647.1"/>
    </source>
</evidence>
<feature type="domain" description="Cas12f1-like TNB" evidence="3">
    <location>
        <begin position="4"/>
        <end position="26"/>
    </location>
</feature>
<keyword evidence="5" id="KW-1185">Reference proteome</keyword>
<gene>
    <name evidence="4" type="ORF">R6Y96_03000</name>
</gene>
<name>A0AAX4FXQ6_9EURY</name>